<keyword evidence="4 5" id="KW-0479">Metal-binding</keyword>
<dbReference type="NCBIfam" id="NF001752">
    <property type="entry name" value="PRK00481.1-1"/>
    <property type="match status" value="1"/>
</dbReference>
<evidence type="ECO:0000313" key="7">
    <source>
        <dbReference type="EMBL" id="MCU9593950.1"/>
    </source>
</evidence>
<feature type="binding site" evidence="4">
    <location>
        <position position="99"/>
    </location>
    <ligand>
        <name>NAD(+)</name>
        <dbReference type="ChEBI" id="CHEBI:57540"/>
    </ligand>
</feature>
<dbReference type="Gene3D" id="3.30.1600.10">
    <property type="entry name" value="SIR2/SIRT2 'Small Domain"/>
    <property type="match status" value="1"/>
</dbReference>
<feature type="binding site" evidence="4 5">
    <location>
        <position position="142"/>
    </location>
    <ligand>
        <name>Zn(2+)</name>
        <dbReference type="ChEBI" id="CHEBI:29105"/>
    </ligand>
</feature>
<keyword evidence="3 4" id="KW-0520">NAD</keyword>
<keyword evidence="4 5" id="KW-0862">Zinc</keyword>
<dbReference type="InterPro" id="IPR026591">
    <property type="entry name" value="Sirtuin_cat_small_dom_sf"/>
</dbReference>
<feature type="binding site" evidence="4">
    <location>
        <position position="206"/>
    </location>
    <ligand>
        <name>NAD(+)</name>
        <dbReference type="ChEBI" id="CHEBI:57540"/>
    </ligand>
</feature>
<comment type="function">
    <text evidence="4">NAD-dependent protein deacetylase which modulates the activities of several enzymes which are inactive in their acetylated form.</text>
</comment>
<comment type="catalytic activity">
    <reaction evidence="4">
        <text>N(6)-acetyl-L-lysyl-[protein] + NAD(+) + H2O = 2''-O-acetyl-ADP-D-ribose + nicotinamide + L-lysyl-[protein]</text>
        <dbReference type="Rhea" id="RHEA:43636"/>
        <dbReference type="Rhea" id="RHEA-COMP:9752"/>
        <dbReference type="Rhea" id="RHEA-COMP:10731"/>
        <dbReference type="ChEBI" id="CHEBI:15377"/>
        <dbReference type="ChEBI" id="CHEBI:17154"/>
        <dbReference type="ChEBI" id="CHEBI:29969"/>
        <dbReference type="ChEBI" id="CHEBI:57540"/>
        <dbReference type="ChEBI" id="CHEBI:61930"/>
        <dbReference type="ChEBI" id="CHEBI:83767"/>
        <dbReference type="EC" id="2.3.1.286"/>
    </reaction>
</comment>
<feature type="binding site" evidence="4">
    <location>
        <position position="29"/>
    </location>
    <ligand>
        <name>NAD(+)</name>
        <dbReference type="ChEBI" id="CHEBI:57540"/>
    </ligand>
</feature>
<feature type="binding site" evidence="4">
    <location>
        <position position="99"/>
    </location>
    <ligand>
        <name>nicotinamide</name>
        <dbReference type="ChEBI" id="CHEBI:17154"/>
    </ligand>
</feature>
<evidence type="ECO:0000313" key="8">
    <source>
        <dbReference type="Proteomes" id="UP001208656"/>
    </source>
</evidence>
<feature type="binding site" evidence="4">
    <location>
        <position position="29"/>
    </location>
    <ligand>
        <name>nicotinamide</name>
        <dbReference type="ChEBI" id="CHEBI:17154"/>
    </ligand>
</feature>
<feature type="binding site" evidence="4 5">
    <location>
        <position position="125"/>
    </location>
    <ligand>
        <name>Zn(2+)</name>
        <dbReference type="ChEBI" id="CHEBI:29105"/>
    </ligand>
</feature>
<feature type="binding site" evidence="4">
    <location>
        <position position="181"/>
    </location>
    <ligand>
        <name>NAD(+)</name>
        <dbReference type="ChEBI" id="CHEBI:57540"/>
    </ligand>
</feature>
<dbReference type="InterPro" id="IPR050134">
    <property type="entry name" value="NAD-dep_sirtuin_deacylases"/>
</dbReference>
<reference evidence="7 8" key="1">
    <citation type="submission" date="2022-10" db="EMBL/GenBank/DDBJ databases">
        <title>Description of Fervidibacillus gen. nov. in the family Fervidibacillaceae fam. nov. with two species, Fervidibacillus albus sp. nov., and Fervidibacillus halotolerans sp. nov., isolated from tidal flat sediments.</title>
        <authorList>
            <person name="Kwon K.K."/>
            <person name="Yang S.-H."/>
        </authorList>
    </citation>
    <scope>NUCLEOTIDE SEQUENCE [LARGE SCALE GENOMIC DNA]</scope>
    <source>
        <strain evidence="7 8">DSM 23332</strain>
    </source>
</reference>
<dbReference type="InterPro" id="IPR026590">
    <property type="entry name" value="Ssirtuin_cat_dom"/>
</dbReference>
<comment type="cofactor">
    <cofactor evidence="4">
        <name>Zn(2+)</name>
        <dbReference type="ChEBI" id="CHEBI:29105"/>
    </cofactor>
    <text evidence="4">Binds 1 zinc ion per subunit.</text>
</comment>
<dbReference type="PROSITE" id="PS50305">
    <property type="entry name" value="SIRTUIN"/>
    <property type="match status" value="1"/>
</dbReference>
<dbReference type="SUPFAM" id="SSF52467">
    <property type="entry name" value="DHS-like NAD/FAD-binding domain"/>
    <property type="match status" value="1"/>
</dbReference>
<keyword evidence="2 4" id="KW-0808">Transferase</keyword>
<dbReference type="Pfam" id="PF02146">
    <property type="entry name" value="SIR2"/>
    <property type="match status" value="1"/>
</dbReference>
<evidence type="ECO:0000256" key="3">
    <source>
        <dbReference type="ARBA" id="ARBA00023027"/>
    </source>
</evidence>
<feature type="binding site" evidence="4">
    <location>
        <position position="18"/>
    </location>
    <ligand>
        <name>NAD(+)</name>
        <dbReference type="ChEBI" id="CHEBI:57540"/>
    </ligand>
</feature>
<keyword evidence="8" id="KW-1185">Reference proteome</keyword>
<comment type="caution">
    <text evidence="7">The sequence shown here is derived from an EMBL/GenBank/DDBJ whole genome shotgun (WGS) entry which is preliminary data.</text>
</comment>
<feature type="binding site" evidence="4">
    <location>
        <position position="180"/>
    </location>
    <ligand>
        <name>NAD(+)</name>
        <dbReference type="ChEBI" id="CHEBI:57540"/>
    </ligand>
</feature>
<gene>
    <name evidence="4" type="primary">cobB</name>
    <name evidence="7" type="ORF">OEV82_05725</name>
</gene>
<dbReference type="GO" id="GO:0034979">
    <property type="term" value="F:NAD-dependent protein lysine deacetylase activity"/>
    <property type="evidence" value="ECO:0007669"/>
    <property type="project" value="UniProtKB-EC"/>
</dbReference>
<feature type="binding site" evidence="4">
    <location>
        <position position="114"/>
    </location>
    <ligand>
        <name>NAD(+)</name>
        <dbReference type="ChEBI" id="CHEBI:57540"/>
    </ligand>
</feature>
<feature type="binding site" evidence="4">
    <location>
        <position position="224"/>
    </location>
    <ligand>
        <name>NAD(+)</name>
        <dbReference type="ChEBI" id="CHEBI:57540"/>
    </ligand>
</feature>
<feature type="binding site" evidence="4 5">
    <location>
        <position position="122"/>
    </location>
    <ligand>
        <name>Zn(2+)</name>
        <dbReference type="ChEBI" id="CHEBI:29105"/>
    </ligand>
</feature>
<evidence type="ECO:0000256" key="1">
    <source>
        <dbReference type="ARBA" id="ARBA00022490"/>
    </source>
</evidence>
<feature type="binding site" evidence="4">
    <location>
        <position position="98"/>
    </location>
    <ligand>
        <name>NAD(+)</name>
        <dbReference type="ChEBI" id="CHEBI:57540"/>
    </ligand>
</feature>
<feature type="binding site" evidence="4">
    <location>
        <position position="96"/>
    </location>
    <ligand>
        <name>NAD(+)</name>
        <dbReference type="ChEBI" id="CHEBI:57540"/>
    </ligand>
</feature>
<dbReference type="NCBIfam" id="NF001753">
    <property type="entry name" value="PRK00481.1-3"/>
    <property type="match status" value="1"/>
</dbReference>
<dbReference type="Proteomes" id="UP001208656">
    <property type="component" value="Unassembled WGS sequence"/>
</dbReference>
<feature type="binding site" evidence="4">
    <location>
        <position position="22"/>
    </location>
    <ligand>
        <name>NAD(+)</name>
        <dbReference type="ChEBI" id="CHEBI:57540"/>
    </ligand>
</feature>
<feature type="binding site" evidence="4">
    <location>
        <position position="98"/>
    </location>
    <ligand>
        <name>nicotinamide</name>
        <dbReference type="ChEBI" id="CHEBI:17154"/>
    </ligand>
</feature>
<feature type="domain" description="Deacetylase sirtuin-type" evidence="6">
    <location>
        <begin position="1"/>
        <end position="239"/>
    </location>
</feature>
<dbReference type="InterPro" id="IPR003000">
    <property type="entry name" value="Sirtuin"/>
</dbReference>
<comment type="subcellular location">
    <subcellularLocation>
        <location evidence="4">Cytoplasm</location>
    </subcellularLocation>
</comment>
<proteinExistence type="inferred from homology"/>
<comment type="caution">
    <text evidence="4">Lacks conserved residue(s) required for the propagation of feature annotation.</text>
</comment>
<evidence type="ECO:0000259" key="6">
    <source>
        <dbReference type="PROSITE" id="PS50305"/>
    </source>
</evidence>
<feature type="binding site" evidence="4">
    <location>
        <position position="205"/>
    </location>
    <ligand>
        <name>NAD(+)</name>
        <dbReference type="ChEBI" id="CHEBI:57540"/>
    </ligand>
</feature>
<evidence type="ECO:0000256" key="4">
    <source>
        <dbReference type="HAMAP-Rule" id="MF_01968"/>
    </source>
</evidence>
<feature type="binding site" evidence="4">
    <location>
        <position position="30"/>
    </location>
    <ligand>
        <name>NAD(+)</name>
        <dbReference type="ChEBI" id="CHEBI:57540"/>
    </ligand>
</feature>
<dbReference type="PANTHER" id="PTHR11085:SF4">
    <property type="entry name" value="NAD-DEPENDENT PROTEIN DEACYLASE"/>
    <property type="match status" value="1"/>
</dbReference>
<sequence>MLQNWLKESKYTVVFTGAGMSTESGLPDFRSSNNGLWRKKNPSKIASTEALNENVQEFIEFYKERVLGVKQYGPHKGHFILAKWEKAGIIQSIITQNVDGFHTEAGSKQVAELHGTLQKFHCQSCKKEVDSETFVKQQFCQCGGVLRPNIVLFGEMLPQEAFQKALMESEKAELFIVLGSSLSVTPANQFPLIAKQNGAKLVIVNLEPTEFDSFADEVIHNRKIGDLLEELDHKIKANE</sequence>
<dbReference type="PANTHER" id="PTHR11085">
    <property type="entry name" value="NAD-DEPENDENT PROTEIN DEACYLASE SIRTUIN-5, MITOCHONDRIAL-RELATED"/>
    <property type="match status" value="1"/>
</dbReference>
<dbReference type="EC" id="2.3.1.286" evidence="4"/>
<evidence type="ECO:0000256" key="5">
    <source>
        <dbReference type="PROSITE-ProRule" id="PRU00236"/>
    </source>
</evidence>
<dbReference type="RefSeq" id="WP_173658683.1">
    <property type="nucleotide sequence ID" value="NZ_JAOUSE010000011.1"/>
</dbReference>
<dbReference type="HAMAP" id="MF_01968">
    <property type="entry name" value="Sirtuin_ClassU"/>
    <property type="match status" value="1"/>
</dbReference>
<accession>A0ABT2WE54</accession>
<dbReference type="InterPro" id="IPR029035">
    <property type="entry name" value="DHS-like_NAD/FAD-binding_dom"/>
</dbReference>
<name>A0ABT2WE54_9BACI</name>
<evidence type="ECO:0000256" key="2">
    <source>
        <dbReference type="ARBA" id="ARBA00022679"/>
    </source>
</evidence>
<dbReference type="InterPro" id="IPR028628">
    <property type="entry name" value="Sirtuin_class_U"/>
</dbReference>
<dbReference type="Gene3D" id="3.40.50.1220">
    <property type="entry name" value="TPP-binding domain"/>
    <property type="match status" value="1"/>
</dbReference>
<keyword evidence="1 4" id="KW-0963">Cytoplasm</keyword>
<keyword evidence="7" id="KW-0012">Acyltransferase</keyword>
<feature type="binding site" evidence="4 5">
    <location>
        <position position="140"/>
    </location>
    <ligand>
        <name>Zn(2+)</name>
        <dbReference type="ChEBI" id="CHEBI:29105"/>
    </ligand>
</feature>
<feature type="active site" description="Proton acceptor" evidence="4 5">
    <location>
        <position position="114"/>
    </location>
</feature>
<organism evidence="7 8">
    <name type="scientific">Pallidibacillus thermolactis</name>
    <dbReference type="NCBI Taxonomy" id="251051"/>
    <lineage>
        <taxon>Bacteria</taxon>
        <taxon>Bacillati</taxon>
        <taxon>Bacillota</taxon>
        <taxon>Bacilli</taxon>
        <taxon>Bacillales</taxon>
        <taxon>Bacillaceae</taxon>
        <taxon>Pallidibacillus</taxon>
    </lineage>
</organism>
<protein>
    <recommendedName>
        <fullName evidence="4">NAD-dependent protein deacetylase</fullName>
        <ecNumber evidence="4">2.3.1.286</ecNumber>
    </recommendedName>
    <alternativeName>
        <fullName evidence="4">Regulatory protein SIR2 homolog</fullName>
    </alternativeName>
</protein>
<dbReference type="EMBL" id="JAOUSE010000011">
    <property type="protein sequence ID" value="MCU9593950.1"/>
    <property type="molecule type" value="Genomic_DNA"/>
</dbReference>
<comment type="similarity">
    <text evidence="4">Belongs to the sirtuin family. Class U subfamily.</text>
</comment>